<evidence type="ECO:0000313" key="2">
    <source>
        <dbReference type="Proteomes" id="UP000321362"/>
    </source>
</evidence>
<name>A0A5B8VTK7_9SPHI</name>
<evidence type="ECO:0000313" key="1">
    <source>
        <dbReference type="EMBL" id="QEC74779.1"/>
    </source>
</evidence>
<organism evidence="1 2">
    <name type="scientific">Mucilaginibacter ginsenosidivorax</name>
    <dbReference type="NCBI Taxonomy" id="862126"/>
    <lineage>
        <taxon>Bacteria</taxon>
        <taxon>Pseudomonadati</taxon>
        <taxon>Bacteroidota</taxon>
        <taxon>Sphingobacteriia</taxon>
        <taxon>Sphingobacteriales</taxon>
        <taxon>Sphingobacteriaceae</taxon>
        <taxon>Mucilaginibacter</taxon>
    </lineage>
</organism>
<protein>
    <submittedName>
        <fullName evidence="1">Uncharacterized protein</fullName>
    </submittedName>
</protein>
<dbReference type="KEGG" id="mgk:FSB76_02020"/>
<dbReference type="AlphaFoldDB" id="A0A5B8VTK7"/>
<sequence>MVNSKKSIIKFQQILIFAVNEVAVASLKPGVSKEESERILLSPVTTVQVAGNARENFKNRLENYLRIIRVQSNVLKDEPDLTVIKITRQDAAIDLCASVDDLWRSSIT</sequence>
<accession>A0A5B8VTK7</accession>
<keyword evidence="2" id="KW-1185">Reference proteome</keyword>
<proteinExistence type="predicted"/>
<dbReference type="Proteomes" id="UP000321362">
    <property type="component" value="Chromosome"/>
</dbReference>
<gene>
    <name evidence="1" type="ORF">FSB76_02020</name>
</gene>
<dbReference type="EMBL" id="CP042437">
    <property type="protein sequence ID" value="QEC74779.1"/>
    <property type="molecule type" value="Genomic_DNA"/>
</dbReference>
<dbReference type="RefSeq" id="WP_147051938.1">
    <property type="nucleotide sequence ID" value="NZ_CP042437.1"/>
</dbReference>
<reference evidence="1 2" key="1">
    <citation type="journal article" date="2013" name="J. Microbiol.">
        <title>Mucilaginibacter ginsenosidivorax sp. nov., with ginsenoside converting activity isolated from sediment.</title>
        <authorList>
            <person name="Kim J.K."/>
            <person name="Choi T.E."/>
            <person name="Liu Q.M."/>
            <person name="Park H.Y."/>
            <person name="Yi T.H."/>
            <person name="Yoon M.H."/>
            <person name="Kim S.C."/>
            <person name="Im W.T."/>
        </authorList>
    </citation>
    <scope>NUCLEOTIDE SEQUENCE [LARGE SCALE GENOMIC DNA]</scope>
    <source>
        <strain evidence="1 2">KHI28</strain>
    </source>
</reference>